<dbReference type="EMBL" id="BAABGA010000035">
    <property type="protein sequence ID" value="GAA4455164.1"/>
    <property type="molecule type" value="Genomic_DNA"/>
</dbReference>
<reference evidence="14" key="1">
    <citation type="journal article" date="2019" name="Int. J. Syst. Evol. Microbiol.">
        <title>The Global Catalogue of Microorganisms (GCM) 10K type strain sequencing project: providing services to taxonomists for standard genome sequencing and annotation.</title>
        <authorList>
            <consortium name="The Broad Institute Genomics Platform"/>
            <consortium name="The Broad Institute Genome Sequencing Center for Infectious Disease"/>
            <person name="Wu L."/>
            <person name="Ma J."/>
        </authorList>
    </citation>
    <scope>NUCLEOTIDE SEQUENCE [LARGE SCALE GENOMIC DNA]</scope>
    <source>
        <strain evidence="14">JCM 17759</strain>
    </source>
</reference>
<keyword evidence="2" id="KW-0813">Transport</keyword>
<evidence type="ECO:0000256" key="11">
    <source>
        <dbReference type="SAM" id="Phobius"/>
    </source>
</evidence>
<keyword evidence="8 11" id="KW-0472">Membrane</keyword>
<comment type="similarity">
    <text evidence="10">Belongs to the NhaD Na(+)/H(+) (TC 2.A.62) antiporter family.</text>
</comment>
<feature type="transmembrane region" description="Helical" evidence="11">
    <location>
        <begin position="206"/>
        <end position="224"/>
    </location>
</feature>
<keyword evidence="3" id="KW-0050">Antiport</keyword>
<feature type="transmembrane region" description="Helical" evidence="11">
    <location>
        <begin position="87"/>
        <end position="104"/>
    </location>
</feature>
<dbReference type="InterPro" id="IPR045016">
    <property type="entry name" value="NhaD-like"/>
</dbReference>
<gene>
    <name evidence="13" type="primary">nhaD</name>
    <name evidence="13" type="ORF">GCM10023156_28720</name>
</gene>
<organism evidence="13 14">
    <name type="scientific">Novipirellula rosea</name>
    <dbReference type="NCBI Taxonomy" id="1031540"/>
    <lineage>
        <taxon>Bacteria</taxon>
        <taxon>Pseudomonadati</taxon>
        <taxon>Planctomycetota</taxon>
        <taxon>Planctomycetia</taxon>
        <taxon>Pirellulales</taxon>
        <taxon>Pirellulaceae</taxon>
        <taxon>Novipirellula</taxon>
    </lineage>
</organism>
<dbReference type="PANTHER" id="PTHR43269">
    <property type="entry name" value="SODIUM/PROTON ANTIPORTER 1-RELATED"/>
    <property type="match status" value="1"/>
</dbReference>
<protein>
    <submittedName>
        <fullName evidence="13">Sodium:proton antiporter NhaD</fullName>
    </submittedName>
</protein>
<proteinExistence type="inferred from homology"/>
<feature type="transmembrane region" description="Helical" evidence="11">
    <location>
        <begin position="27"/>
        <end position="49"/>
    </location>
</feature>
<feature type="transmembrane region" description="Helical" evidence="11">
    <location>
        <begin position="351"/>
        <end position="373"/>
    </location>
</feature>
<keyword evidence="9" id="KW-0739">Sodium transport</keyword>
<evidence type="ECO:0000256" key="8">
    <source>
        <dbReference type="ARBA" id="ARBA00023136"/>
    </source>
</evidence>
<feature type="transmembrane region" description="Helical" evidence="11">
    <location>
        <begin position="316"/>
        <end position="339"/>
    </location>
</feature>
<sequence length="443" mass="48550">MHILIVLIFVLGYLSIAFEHKIRINKAASALLIGVLCWSLYVTNLSSLIRPEVIPTWFTMEAESEGITNIPLHFAIDAQHLHQTGEIASILFFLMGAMTIVELVDSHEAFAIITDRIRTTDKRTLLWTVGVLTFFLSAALDNLTTTIVMVSLLRKLINDRKDRWRFVGMVVTAANAGGAWTVIGDVTTTMLWIQHKVGTIEVMKELFVGSLVCLIVPLIGFSYSMPGKIAVVERHSHRQSDIQPWHQWLFLVLGLTALLGVPMFKTLTHLPPYMGMMLSLSVLWVVSELVGHTLSEETRSTTGVLAALKRVDMSSILFFLGILLAVGSLGATGILQSTANWLDHVLPNRDVVAIVIGLVSSIFDNVPLVAAGIEMYDLPMNDPFWMLLAYCAGTGGSCLIIGSAAGVAAMGIEEIDFMWYLKHVSLWAVVGYLAGAAVVVAML</sequence>
<evidence type="ECO:0000256" key="2">
    <source>
        <dbReference type="ARBA" id="ARBA00022448"/>
    </source>
</evidence>
<comment type="caution">
    <text evidence="13">The sequence shown here is derived from an EMBL/GenBank/DDBJ whole genome shotgun (WGS) entry which is preliminary data.</text>
</comment>
<comment type="subcellular location">
    <subcellularLocation>
        <location evidence="1">Membrane</location>
        <topology evidence="1">Multi-pass membrane protein</topology>
    </subcellularLocation>
</comment>
<evidence type="ECO:0000256" key="9">
    <source>
        <dbReference type="ARBA" id="ARBA00023201"/>
    </source>
</evidence>
<keyword evidence="7" id="KW-0406">Ion transport</keyword>
<dbReference type="PANTHER" id="PTHR43269:SF2">
    <property type="entry name" value="SODIUM_PROTON ANTIPORTER 1-RELATED"/>
    <property type="match status" value="1"/>
</dbReference>
<evidence type="ECO:0000256" key="4">
    <source>
        <dbReference type="ARBA" id="ARBA00022692"/>
    </source>
</evidence>
<keyword evidence="14" id="KW-1185">Reference proteome</keyword>
<evidence type="ECO:0000256" key="10">
    <source>
        <dbReference type="ARBA" id="ARBA00025753"/>
    </source>
</evidence>
<dbReference type="InterPro" id="IPR004680">
    <property type="entry name" value="Cit_transptr-like_dom"/>
</dbReference>
<keyword evidence="4 11" id="KW-0812">Transmembrane</keyword>
<evidence type="ECO:0000313" key="14">
    <source>
        <dbReference type="Proteomes" id="UP001500840"/>
    </source>
</evidence>
<feature type="transmembrane region" description="Helical" evidence="11">
    <location>
        <begin position="164"/>
        <end position="183"/>
    </location>
</feature>
<feature type="transmembrane region" description="Helical" evidence="11">
    <location>
        <begin position="124"/>
        <end position="152"/>
    </location>
</feature>
<evidence type="ECO:0000313" key="13">
    <source>
        <dbReference type="EMBL" id="GAA4455164.1"/>
    </source>
</evidence>
<evidence type="ECO:0000256" key="7">
    <source>
        <dbReference type="ARBA" id="ARBA00023065"/>
    </source>
</evidence>
<feature type="domain" description="Citrate transporter-like" evidence="12">
    <location>
        <begin position="16"/>
        <end position="372"/>
    </location>
</feature>
<evidence type="ECO:0000256" key="6">
    <source>
        <dbReference type="ARBA" id="ARBA00023053"/>
    </source>
</evidence>
<accession>A0ABP8MS30</accession>
<feature type="transmembrane region" description="Helical" evidence="11">
    <location>
        <begin position="385"/>
        <end position="412"/>
    </location>
</feature>
<dbReference type="Proteomes" id="UP001500840">
    <property type="component" value="Unassembled WGS sequence"/>
</dbReference>
<keyword evidence="6" id="KW-0915">Sodium</keyword>
<evidence type="ECO:0000256" key="5">
    <source>
        <dbReference type="ARBA" id="ARBA00022989"/>
    </source>
</evidence>
<evidence type="ECO:0000256" key="1">
    <source>
        <dbReference type="ARBA" id="ARBA00004141"/>
    </source>
</evidence>
<evidence type="ECO:0000259" key="12">
    <source>
        <dbReference type="Pfam" id="PF03600"/>
    </source>
</evidence>
<dbReference type="RefSeq" id="WP_345323060.1">
    <property type="nucleotide sequence ID" value="NZ_BAABGA010000035.1"/>
</dbReference>
<feature type="transmembrane region" description="Helical" evidence="11">
    <location>
        <begin position="424"/>
        <end position="442"/>
    </location>
</feature>
<feature type="transmembrane region" description="Helical" evidence="11">
    <location>
        <begin position="245"/>
        <end position="264"/>
    </location>
</feature>
<evidence type="ECO:0000256" key="3">
    <source>
        <dbReference type="ARBA" id="ARBA00022449"/>
    </source>
</evidence>
<keyword evidence="5 11" id="KW-1133">Transmembrane helix</keyword>
<dbReference type="NCBIfam" id="NF038006">
    <property type="entry name" value="NhaD_1"/>
    <property type="match status" value="1"/>
</dbReference>
<name>A0ABP8MS30_9BACT</name>
<dbReference type="Pfam" id="PF03600">
    <property type="entry name" value="CitMHS"/>
    <property type="match status" value="1"/>
</dbReference>